<dbReference type="Gene3D" id="1.10.10.2840">
    <property type="entry name" value="PucR C-terminal helix-turn-helix domain"/>
    <property type="match status" value="1"/>
</dbReference>
<dbReference type="Pfam" id="PF07905">
    <property type="entry name" value="PucR"/>
    <property type="match status" value="1"/>
</dbReference>
<dbReference type="Proteomes" id="UP000886874">
    <property type="component" value="Unassembled WGS sequence"/>
</dbReference>
<dbReference type="PANTHER" id="PTHR33744:SF16">
    <property type="entry name" value="CARBOHYDRATE DIACID REGULATOR"/>
    <property type="match status" value="1"/>
</dbReference>
<organism evidence="3 4">
    <name type="scientific">Candidatus Avoscillospira stercorigallinarum</name>
    <dbReference type="NCBI Taxonomy" id="2840708"/>
    <lineage>
        <taxon>Bacteria</taxon>
        <taxon>Bacillati</taxon>
        <taxon>Bacillota</taxon>
        <taxon>Clostridia</taxon>
        <taxon>Eubacteriales</taxon>
        <taxon>Oscillospiraceae</taxon>
        <taxon>Oscillospiraceae incertae sedis</taxon>
        <taxon>Candidatus Avoscillospira</taxon>
    </lineage>
</organism>
<name>A0A9D1CPB2_9FIRM</name>
<evidence type="ECO:0000313" key="3">
    <source>
        <dbReference type="EMBL" id="HIQ69244.1"/>
    </source>
</evidence>
<reference evidence="3" key="1">
    <citation type="submission" date="2020-10" db="EMBL/GenBank/DDBJ databases">
        <authorList>
            <person name="Gilroy R."/>
        </authorList>
    </citation>
    <scope>NUCLEOTIDE SEQUENCE</scope>
    <source>
        <strain evidence="3">ChiSjej2B20-13462</strain>
    </source>
</reference>
<dbReference type="InterPro" id="IPR012914">
    <property type="entry name" value="PucR_dom"/>
</dbReference>
<sequence length="530" mass="58286">MSVTVADLLKLPSLRSARLAAGRGGLGKPISSISVLEYADPNVLQDELFRNNEFYGSEIVITGFTSIPRDVEAQCANIRRLADAGEVGLILFYVGIFMPRVDQALIQLADSLDFPLIVMPEKQMNQRYSEVICEVMEAIFKDQNSAAGLVGDILQRMSLLPEHQRTPDSVLRLLSDRIRASAALTDGNRHVLSAANWPRTLEFRPEQLLPALPALPDPWGTPLELEGGRFQLCRCPLSDTASGMELFLLKEGAPLSPETARQSAEVVRLAVNLWGRGHDRVVMSELVRAILRDEPLKMRRLADIFRVDVASIHSMWVLHGLRPQGDFPRDALPLVMDCLSHACGALVADAYEGDVVAFMDWLPEAAGAEAMASALCGQLEGAGLEGAVVTCQDLSTTADVRRAYLAIQKALPDALRIWPGRRQYTLQEVEFARSCRETVSAGEAAVQRTLAPLEPVRALREGAELVRTLQLYLLDADRSVTRTAQLLFVHKNTVKYRLQQIHARLGHPASKLPEAFGLYTACAVERLLGG</sequence>
<protein>
    <submittedName>
        <fullName evidence="3">PucR family transcriptional regulator</fullName>
    </submittedName>
</protein>
<comment type="caution">
    <text evidence="3">The sequence shown here is derived from an EMBL/GenBank/DDBJ whole genome shotgun (WGS) entry which is preliminary data.</text>
</comment>
<feature type="domain" description="PucR C-terminal helix-turn-helix" evidence="2">
    <location>
        <begin position="465"/>
        <end position="523"/>
    </location>
</feature>
<dbReference type="InterPro" id="IPR025736">
    <property type="entry name" value="PucR_C-HTH_dom"/>
</dbReference>
<gene>
    <name evidence="3" type="ORF">IAA67_02790</name>
</gene>
<dbReference type="PANTHER" id="PTHR33744">
    <property type="entry name" value="CARBOHYDRATE DIACID REGULATOR"/>
    <property type="match status" value="1"/>
</dbReference>
<evidence type="ECO:0000313" key="4">
    <source>
        <dbReference type="Proteomes" id="UP000886874"/>
    </source>
</evidence>
<accession>A0A9D1CPB2</accession>
<reference evidence="3" key="2">
    <citation type="journal article" date="2021" name="PeerJ">
        <title>Extensive microbial diversity within the chicken gut microbiome revealed by metagenomics and culture.</title>
        <authorList>
            <person name="Gilroy R."/>
            <person name="Ravi A."/>
            <person name="Getino M."/>
            <person name="Pursley I."/>
            <person name="Horton D.L."/>
            <person name="Alikhan N.F."/>
            <person name="Baker D."/>
            <person name="Gharbi K."/>
            <person name="Hall N."/>
            <person name="Watson M."/>
            <person name="Adriaenssens E.M."/>
            <person name="Foster-Nyarko E."/>
            <person name="Jarju S."/>
            <person name="Secka A."/>
            <person name="Antonio M."/>
            <person name="Oren A."/>
            <person name="Chaudhuri R.R."/>
            <person name="La Ragione R."/>
            <person name="Hildebrand F."/>
            <person name="Pallen M.J."/>
        </authorList>
    </citation>
    <scope>NUCLEOTIDE SEQUENCE</scope>
    <source>
        <strain evidence="3">ChiSjej2B20-13462</strain>
    </source>
</reference>
<evidence type="ECO:0000259" key="2">
    <source>
        <dbReference type="Pfam" id="PF13556"/>
    </source>
</evidence>
<dbReference type="EMBL" id="DVFN01000041">
    <property type="protein sequence ID" value="HIQ69244.1"/>
    <property type="molecule type" value="Genomic_DNA"/>
</dbReference>
<proteinExistence type="predicted"/>
<feature type="domain" description="Purine catabolism PurC-like" evidence="1">
    <location>
        <begin position="7"/>
        <end position="139"/>
    </location>
</feature>
<evidence type="ECO:0000259" key="1">
    <source>
        <dbReference type="Pfam" id="PF07905"/>
    </source>
</evidence>
<dbReference type="InterPro" id="IPR042070">
    <property type="entry name" value="PucR_C-HTH_sf"/>
</dbReference>
<dbReference type="AlphaFoldDB" id="A0A9D1CPB2"/>
<dbReference type="Pfam" id="PF13556">
    <property type="entry name" value="HTH_30"/>
    <property type="match status" value="1"/>
</dbReference>
<dbReference type="InterPro" id="IPR051448">
    <property type="entry name" value="CdaR-like_regulators"/>
</dbReference>